<accession>A0ABS2H7E5</accession>
<comment type="caution">
    <text evidence="2">The sequence shown here is derived from an EMBL/GenBank/DDBJ whole genome shotgun (WGS) entry which is preliminary data.</text>
</comment>
<keyword evidence="1" id="KW-1133">Transmembrane helix</keyword>
<gene>
    <name evidence="2" type="ORF">IM700_016965</name>
</gene>
<dbReference type="EMBL" id="JADCNN020000017">
    <property type="protein sequence ID" value="MBM6997352.1"/>
    <property type="molecule type" value="Genomic_DNA"/>
</dbReference>
<evidence type="ECO:0000313" key="3">
    <source>
        <dbReference type="Proteomes" id="UP001516620"/>
    </source>
</evidence>
<dbReference type="RefSeq" id="WP_193418136.1">
    <property type="nucleotide sequence ID" value="NZ_JADCNN020000017.1"/>
</dbReference>
<sequence length="292" mass="34717">MYFQANIYLFIPFSMKGIGMKNRVVEDLNTEYHKLSFYNAVIKQSRSQVHFWLSISFGVQGYLGYLYFVMKMSNYPLSFTYLSVSLLIAFLFLLFTVARMSKFMKRDARYRAYCNTWKSGWSMFRYRAALDAYRYDRIKAYLGHKNMDRNDKLEQLIALLETEQQAWTQANWKPIAIIGLMLFPLVGEYVGFRYNLVLEKQNASLAHMLEQYPDELKQNTVYESIFRDAMDFWSRQAQWDGLALMLHGLAPFLISLGLYIWGINIMLERVVLRKRHERLALIRILRLIRINQ</sequence>
<keyword evidence="3" id="KW-1185">Reference proteome</keyword>
<feature type="transmembrane region" description="Helical" evidence="1">
    <location>
        <begin position="80"/>
        <end position="101"/>
    </location>
</feature>
<feature type="transmembrane region" description="Helical" evidence="1">
    <location>
        <begin position="242"/>
        <end position="267"/>
    </location>
</feature>
<reference evidence="2 3" key="1">
    <citation type="submission" date="2021-01" db="EMBL/GenBank/DDBJ databases">
        <title>Paenibacillus sp.nov. isolated from the rhizosphere soil of tomato plant.</title>
        <authorList>
            <person name="Thin K.K."/>
            <person name="Zhang X."/>
            <person name="He S."/>
        </authorList>
    </citation>
    <scope>NUCLEOTIDE SEQUENCE [LARGE SCALE GENOMIC DNA]</scope>
    <source>
        <strain evidence="2 3">DXFW5</strain>
    </source>
</reference>
<proteinExistence type="predicted"/>
<keyword evidence="1" id="KW-0472">Membrane</keyword>
<name>A0ABS2H7E5_9BACL</name>
<feature type="transmembrane region" description="Helical" evidence="1">
    <location>
        <begin position="175"/>
        <end position="192"/>
    </location>
</feature>
<evidence type="ECO:0000313" key="2">
    <source>
        <dbReference type="EMBL" id="MBM6997352.1"/>
    </source>
</evidence>
<dbReference type="Proteomes" id="UP001516620">
    <property type="component" value="Unassembled WGS sequence"/>
</dbReference>
<protein>
    <submittedName>
        <fullName evidence="2">Uncharacterized protein</fullName>
    </submittedName>
</protein>
<keyword evidence="1" id="KW-0812">Transmembrane</keyword>
<organism evidence="2 3">
    <name type="scientific">Paenibacillus rhizolycopersici</name>
    <dbReference type="NCBI Taxonomy" id="2780073"/>
    <lineage>
        <taxon>Bacteria</taxon>
        <taxon>Bacillati</taxon>
        <taxon>Bacillota</taxon>
        <taxon>Bacilli</taxon>
        <taxon>Bacillales</taxon>
        <taxon>Paenibacillaceae</taxon>
        <taxon>Paenibacillus</taxon>
    </lineage>
</organism>
<evidence type="ECO:0000256" key="1">
    <source>
        <dbReference type="SAM" id="Phobius"/>
    </source>
</evidence>
<feature type="transmembrane region" description="Helical" evidence="1">
    <location>
        <begin position="49"/>
        <end position="68"/>
    </location>
</feature>